<evidence type="ECO:0000313" key="1">
    <source>
        <dbReference type="EMBL" id="STW39897.1"/>
    </source>
</evidence>
<name>A0A378F635_KLEPN</name>
<organism evidence="1 2">
    <name type="scientific">Klebsiella pneumoniae</name>
    <dbReference type="NCBI Taxonomy" id="573"/>
    <lineage>
        <taxon>Bacteria</taxon>
        <taxon>Pseudomonadati</taxon>
        <taxon>Pseudomonadota</taxon>
        <taxon>Gammaproteobacteria</taxon>
        <taxon>Enterobacterales</taxon>
        <taxon>Enterobacteriaceae</taxon>
        <taxon>Klebsiella/Raoultella group</taxon>
        <taxon>Klebsiella</taxon>
        <taxon>Klebsiella pneumoniae complex</taxon>
    </lineage>
</organism>
<dbReference type="GO" id="GO:0016787">
    <property type="term" value="F:hydrolase activity"/>
    <property type="evidence" value="ECO:0007669"/>
    <property type="project" value="UniProtKB-KW"/>
</dbReference>
<gene>
    <name evidence="1" type="primary">mfd_5</name>
    <name evidence="1" type="ORF">NCTC9617_01427</name>
</gene>
<keyword evidence="1" id="KW-0378">Hydrolase</keyword>
<proteinExistence type="predicted"/>
<dbReference type="AlphaFoldDB" id="A0A378F635"/>
<dbReference type="Gene3D" id="3.40.50.300">
    <property type="entry name" value="P-loop containing nucleotide triphosphate hydrolases"/>
    <property type="match status" value="1"/>
</dbReference>
<sequence>MRKSASRPLRRWKISAPALRWQPTIWRFAGPGELLGEDQSGQMETIGFSLYMELLENAVDALKAGREPSLGRSHQSADGG</sequence>
<dbReference type="EC" id="3.6.4.-" evidence="1"/>
<protein>
    <submittedName>
        <fullName evidence="1">Transcription-repair coupling factor</fullName>
        <ecNumber evidence="1">3.6.4.-</ecNumber>
    </submittedName>
</protein>
<dbReference type="InterPro" id="IPR027417">
    <property type="entry name" value="P-loop_NTPase"/>
</dbReference>
<reference evidence="1 2" key="1">
    <citation type="submission" date="2018-06" db="EMBL/GenBank/DDBJ databases">
        <authorList>
            <consortium name="Pathogen Informatics"/>
            <person name="Doyle S."/>
        </authorList>
    </citation>
    <scope>NUCLEOTIDE SEQUENCE [LARGE SCALE GENOMIC DNA]</scope>
    <source>
        <strain evidence="1 2">NCTC9617</strain>
    </source>
</reference>
<accession>A0A378F635</accession>
<dbReference type="EMBL" id="UGNC01000004">
    <property type="protein sequence ID" value="STW39897.1"/>
    <property type="molecule type" value="Genomic_DNA"/>
</dbReference>
<evidence type="ECO:0000313" key="2">
    <source>
        <dbReference type="Proteomes" id="UP000255167"/>
    </source>
</evidence>
<dbReference type="Proteomes" id="UP000255167">
    <property type="component" value="Unassembled WGS sequence"/>
</dbReference>